<reference evidence="1" key="1">
    <citation type="journal article" date="2015" name="Nature">
        <title>Complex archaea that bridge the gap between prokaryotes and eukaryotes.</title>
        <authorList>
            <person name="Spang A."/>
            <person name="Saw J.H."/>
            <person name="Jorgensen S.L."/>
            <person name="Zaremba-Niedzwiedzka K."/>
            <person name="Martijn J."/>
            <person name="Lind A.E."/>
            <person name="van Eijk R."/>
            <person name="Schleper C."/>
            <person name="Guy L."/>
            <person name="Ettema T.J."/>
        </authorList>
    </citation>
    <scope>NUCLEOTIDE SEQUENCE</scope>
</reference>
<evidence type="ECO:0008006" key="2">
    <source>
        <dbReference type="Google" id="ProtNLM"/>
    </source>
</evidence>
<gene>
    <name evidence="1" type="ORF">LCGC14_0542220</name>
</gene>
<dbReference type="AlphaFoldDB" id="A0A0F9SAV5"/>
<name>A0A0F9SAV5_9ZZZZ</name>
<evidence type="ECO:0000313" key="1">
    <source>
        <dbReference type="EMBL" id="KKN59387.1"/>
    </source>
</evidence>
<sequence>MAKYNFDSLAFDNIAAATLQPDLDFDNIPAISSSSDLDFDNILAVDTDPIGLGEGFMLDAVQNVPGSLAGLEQSMELVAAGKRLQTGDYTAGKPPTIGVAPSPVAVLRDPFSFGYYGAISQISRGGFQAWTPKRQKEYDQQLITKHSAEQEERSRRGFTTLGKAGHIAAQMPSIMLDWWGTGGFRSAASQTTKRAMAKSLRRYATTNLGKAAIATSGAAAGVSLRAAGLPHRAVEAVARRQVPRGMKINDDGSVEIEGPVEGMMESTIKGLADHWITIAVEQSGEVFGPAFKKGFGFIGEKLPIISKLLPRMQKAWMAKGWGRTIAAFNKKVSTLSGFNGTVSELGEEWIDNNVKAVLAIDDFGAGDDTTWQQRIVAANKNFMDNVPAMALAFLPFGVARGISGLGSIPIQEQIKKREVAQAALNQAYAQELDAPTEIETAEGSIGYDSGFFVEKYLKQTESELPTALKEAGVGKYFTPKWLVNRLVGAETLLEDVETARIAMDLERNDWNKWIGSITKKLKKEKDLARLPALLEQESEKESRALLKNQFSGEAELERQSQQEGILSAEALSLSEIRDRLDKAYSQGDIESFSRIVNEEFGPVSPSFEKNTLQGMAQVLQMEMENRVAKIQPAKAGKKTKAHILQEKIGDRTNPIHIMRDLLDTYEDAPAFLNESETSIFNQIRSVTRYMLDRVNRARVARGEAPIEGLDAYITHWLDAVVEDTMARAQEGRRGILGSALTKVSKKISNPTAERRKLRGDIEQQFSKDLGKSLQLMIKHDLRDIYILAPYQAALAELNTLDKMGLVPTSTYRAIEDYLRYDIRDFEAPLDKLFNSTMRKYADLLERLTFGKVVIDDPARQVLGAVRKLGFLSGLGFRLKAPLRNLGQRLLLQDLYRSRDYAKAQAVAAHISAMPQVEHPQTGEMVNLYDLIKEQDWYKTTIQKFEDIVDDAEVTQSKTRLIARDVQSKSFFLYRKSHAGNLFLSNVEVSALTGYFDWQHNYEQSKPGTDHFKKTMLYATQNKINPQQLLTGKEDMMWSIREAVRRTQWEYFATSMPTIYRGQTSRAAFQFQSWIMNYYFNHIRGMTSQLLTGRNDRGRLIPGNGRLRALKGMGTIVAIGKVIEKALGIAVLKFLFLPDLSKPLSAPIPNFILAVAAYWGADNDKDRKIAWKQLKRAFKFWMPYSLAMKDIWEVLSGEQDFDDVLFYKKKKKK</sequence>
<protein>
    <recommendedName>
        <fullName evidence="2">Large polyvalent protein associated domain-containing protein</fullName>
    </recommendedName>
</protein>
<dbReference type="EMBL" id="LAZR01000727">
    <property type="protein sequence ID" value="KKN59387.1"/>
    <property type="molecule type" value="Genomic_DNA"/>
</dbReference>
<organism evidence="1">
    <name type="scientific">marine sediment metagenome</name>
    <dbReference type="NCBI Taxonomy" id="412755"/>
    <lineage>
        <taxon>unclassified sequences</taxon>
        <taxon>metagenomes</taxon>
        <taxon>ecological metagenomes</taxon>
    </lineage>
</organism>
<comment type="caution">
    <text evidence="1">The sequence shown here is derived from an EMBL/GenBank/DDBJ whole genome shotgun (WGS) entry which is preliminary data.</text>
</comment>
<accession>A0A0F9SAV5</accession>
<proteinExistence type="predicted"/>